<evidence type="ECO:0000313" key="2">
    <source>
        <dbReference type="EMBL" id="VEN41788.1"/>
    </source>
</evidence>
<dbReference type="Proteomes" id="UP000410492">
    <property type="component" value="Unassembled WGS sequence"/>
</dbReference>
<proteinExistence type="predicted"/>
<dbReference type="OrthoDB" id="6780530at2759"/>
<accession>A0A653C2L2</accession>
<sequence>MLSLPYTAHRTNVSILDELGNPKRLSSIVSTRMFTFFGHIHRSDKMEKLVVQGHAPIDNVFMAELRAYLDFNSDSKPVVTKEMLEGSSDSQEGIQEALEEAVEEEPKAKSPVPVSEPSKSHSKEKGSRSASKGDGKVTPRGNSTNGRPYGFVIPPSPTDQNRPASAADRPSKNKPWFNQRCKDTVSSKSQQYKEWRKNPNAESHRSFIAARNHCKRVTDSSKEEHN</sequence>
<dbReference type="AlphaFoldDB" id="A0A653C2L2"/>
<evidence type="ECO:0000256" key="1">
    <source>
        <dbReference type="SAM" id="MobiDB-lite"/>
    </source>
</evidence>
<protein>
    <submittedName>
        <fullName evidence="2">Uncharacterized protein</fullName>
    </submittedName>
</protein>
<feature type="compositionally biased region" description="Basic and acidic residues" evidence="1">
    <location>
        <begin position="180"/>
        <end position="205"/>
    </location>
</feature>
<keyword evidence="3" id="KW-1185">Reference proteome</keyword>
<feature type="region of interest" description="Disordered" evidence="1">
    <location>
        <begin position="82"/>
        <end position="226"/>
    </location>
</feature>
<dbReference type="EMBL" id="CAACVG010006795">
    <property type="protein sequence ID" value="VEN41788.1"/>
    <property type="molecule type" value="Genomic_DNA"/>
</dbReference>
<reference evidence="2 3" key="1">
    <citation type="submission" date="2019-01" db="EMBL/GenBank/DDBJ databases">
        <authorList>
            <person name="Sayadi A."/>
        </authorList>
    </citation>
    <scope>NUCLEOTIDE SEQUENCE [LARGE SCALE GENOMIC DNA]</scope>
</reference>
<feature type="compositionally biased region" description="Basic and acidic residues" evidence="1">
    <location>
        <begin position="118"/>
        <end position="137"/>
    </location>
</feature>
<gene>
    <name evidence="2" type="ORF">CALMAC_LOCUS5502</name>
</gene>
<feature type="compositionally biased region" description="Basic and acidic residues" evidence="1">
    <location>
        <begin position="216"/>
        <end position="226"/>
    </location>
</feature>
<name>A0A653C2L2_CALMS</name>
<organism evidence="2 3">
    <name type="scientific">Callosobruchus maculatus</name>
    <name type="common">Southern cowpea weevil</name>
    <name type="synonym">Pulse bruchid</name>
    <dbReference type="NCBI Taxonomy" id="64391"/>
    <lineage>
        <taxon>Eukaryota</taxon>
        <taxon>Metazoa</taxon>
        <taxon>Ecdysozoa</taxon>
        <taxon>Arthropoda</taxon>
        <taxon>Hexapoda</taxon>
        <taxon>Insecta</taxon>
        <taxon>Pterygota</taxon>
        <taxon>Neoptera</taxon>
        <taxon>Endopterygota</taxon>
        <taxon>Coleoptera</taxon>
        <taxon>Polyphaga</taxon>
        <taxon>Cucujiformia</taxon>
        <taxon>Chrysomeloidea</taxon>
        <taxon>Chrysomelidae</taxon>
        <taxon>Bruchinae</taxon>
        <taxon>Bruchini</taxon>
        <taxon>Callosobruchus</taxon>
    </lineage>
</organism>
<evidence type="ECO:0000313" key="3">
    <source>
        <dbReference type="Proteomes" id="UP000410492"/>
    </source>
</evidence>